<sequence length="29" mass="3093">PDRLLSCIVHNLMVLQSGDLLIDIGGEGN</sequence>
<name>A0A816HNY3_9BILA</name>
<evidence type="ECO:0000313" key="1">
    <source>
        <dbReference type="EMBL" id="CAF1687939.1"/>
    </source>
</evidence>
<dbReference type="EMBL" id="CAJNOQ010073262">
    <property type="protein sequence ID" value="CAF1687939.1"/>
    <property type="molecule type" value="Genomic_DNA"/>
</dbReference>
<proteinExistence type="predicted"/>
<protein>
    <submittedName>
        <fullName evidence="1">Uncharacterized protein</fullName>
    </submittedName>
</protein>
<reference evidence="1" key="1">
    <citation type="submission" date="2021-02" db="EMBL/GenBank/DDBJ databases">
        <authorList>
            <person name="Nowell W R."/>
        </authorList>
    </citation>
    <scope>NUCLEOTIDE SEQUENCE</scope>
</reference>
<feature type="non-terminal residue" evidence="1">
    <location>
        <position position="1"/>
    </location>
</feature>
<accession>A0A816HNY3</accession>
<keyword evidence="3" id="KW-1185">Reference proteome</keyword>
<comment type="caution">
    <text evidence="1">The sequence shown here is derived from an EMBL/GenBank/DDBJ whole genome shotgun (WGS) entry which is preliminary data.</text>
</comment>
<gene>
    <name evidence="1" type="ORF">GPM918_LOCUS46782</name>
    <name evidence="2" type="ORF">SRO942_LOCUS26745</name>
</gene>
<dbReference type="Proteomes" id="UP000681722">
    <property type="component" value="Unassembled WGS sequence"/>
</dbReference>
<evidence type="ECO:0000313" key="2">
    <source>
        <dbReference type="EMBL" id="CAF4037063.1"/>
    </source>
</evidence>
<dbReference type="AlphaFoldDB" id="A0A816HNY3"/>
<dbReference type="Proteomes" id="UP000663829">
    <property type="component" value="Unassembled WGS sequence"/>
</dbReference>
<organism evidence="1 3">
    <name type="scientific">Didymodactylos carnosus</name>
    <dbReference type="NCBI Taxonomy" id="1234261"/>
    <lineage>
        <taxon>Eukaryota</taxon>
        <taxon>Metazoa</taxon>
        <taxon>Spiralia</taxon>
        <taxon>Gnathifera</taxon>
        <taxon>Rotifera</taxon>
        <taxon>Eurotatoria</taxon>
        <taxon>Bdelloidea</taxon>
        <taxon>Philodinida</taxon>
        <taxon>Philodinidae</taxon>
        <taxon>Didymodactylos</taxon>
    </lineage>
</organism>
<evidence type="ECO:0000313" key="3">
    <source>
        <dbReference type="Proteomes" id="UP000663829"/>
    </source>
</evidence>
<dbReference type="EMBL" id="CAJOBC010018421">
    <property type="protein sequence ID" value="CAF4037063.1"/>
    <property type="molecule type" value="Genomic_DNA"/>
</dbReference>